<keyword evidence="3 6" id="KW-0238">DNA-binding</keyword>
<keyword evidence="4" id="KW-0804">Transcription</keyword>
<dbReference type="InterPro" id="IPR036388">
    <property type="entry name" value="WH-like_DNA-bd_sf"/>
</dbReference>
<name>A0A7Z0AWR2_9PSED</name>
<reference evidence="6 7" key="1">
    <citation type="submission" date="2020-07" db="EMBL/GenBank/DDBJ databases">
        <title>Exploring microbial biodiversity for novel pathways involved in the catabolism of aromatic compounds derived from lignin.</title>
        <authorList>
            <person name="Elkins J."/>
        </authorList>
    </citation>
    <scope>NUCLEOTIDE SEQUENCE [LARGE SCALE GENOMIC DNA]</scope>
    <source>
        <strain evidence="6 7">VanB</strain>
    </source>
</reference>
<comment type="similarity">
    <text evidence="1">Belongs to the LysR transcriptional regulatory family.</text>
</comment>
<dbReference type="InterPro" id="IPR000847">
    <property type="entry name" value="LysR_HTH_N"/>
</dbReference>
<dbReference type="EMBL" id="JACCAT010000001">
    <property type="protein sequence ID" value="NYH11913.1"/>
    <property type="molecule type" value="Genomic_DNA"/>
</dbReference>
<dbReference type="Gene3D" id="3.40.190.10">
    <property type="entry name" value="Periplasmic binding protein-like II"/>
    <property type="match status" value="2"/>
</dbReference>
<evidence type="ECO:0000313" key="6">
    <source>
        <dbReference type="EMBL" id="NYH11913.1"/>
    </source>
</evidence>
<evidence type="ECO:0000256" key="3">
    <source>
        <dbReference type="ARBA" id="ARBA00023125"/>
    </source>
</evidence>
<dbReference type="Gene3D" id="1.10.10.10">
    <property type="entry name" value="Winged helix-like DNA-binding domain superfamily/Winged helix DNA-binding domain"/>
    <property type="match status" value="1"/>
</dbReference>
<evidence type="ECO:0000256" key="1">
    <source>
        <dbReference type="ARBA" id="ARBA00009437"/>
    </source>
</evidence>
<dbReference type="Pfam" id="PF03466">
    <property type="entry name" value="LysR_substrate"/>
    <property type="match status" value="1"/>
</dbReference>
<dbReference type="SUPFAM" id="SSF53850">
    <property type="entry name" value="Periplasmic binding protein-like II"/>
    <property type="match status" value="1"/>
</dbReference>
<dbReference type="InterPro" id="IPR005119">
    <property type="entry name" value="LysR_subst-bd"/>
</dbReference>
<protein>
    <submittedName>
        <fullName evidence="6">DNA-binding transcriptional LysR family regulator</fullName>
    </submittedName>
</protein>
<dbReference type="SUPFAM" id="SSF46785">
    <property type="entry name" value="Winged helix' DNA-binding domain"/>
    <property type="match status" value="1"/>
</dbReference>
<accession>A0A7Z0AWR2</accession>
<dbReference type="Pfam" id="PF00126">
    <property type="entry name" value="HTH_1"/>
    <property type="match status" value="1"/>
</dbReference>
<feature type="domain" description="HTH lysR-type" evidence="5">
    <location>
        <begin position="6"/>
        <end position="63"/>
    </location>
</feature>
<proteinExistence type="inferred from homology"/>
<comment type="caution">
    <text evidence="6">The sequence shown here is derived from an EMBL/GenBank/DDBJ whole genome shotgun (WGS) entry which is preliminary data.</text>
</comment>
<dbReference type="GO" id="GO:0003677">
    <property type="term" value="F:DNA binding"/>
    <property type="evidence" value="ECO:0007669"/>
    <property type="project" value="UniProtKB-KW"/>
</dbReference>
<dbReference type="AlphaFoldDB" id="A0A7Z0AWR2"/>
<dbReference type="PANTHER" id="PTHR30118:SF15">
    <property type="entry name" value="TRANSCRIPTIONAL REGULATORY PROTEIN"/>
    <property type="match status" value="1"/>
</dbReference>
<evidence type="ECO:0000313" key="7">
    <source>
        <dbReference type="Proteomes" id="UP000553035"/>
    </source>
</evidence>
<dbReference type="RefSeq" id="WP_179694999.1">
    <property type="nucleotide sequence ID" value="NZ_JACCAT010000001.1"/>
</dbReference>
<dbReference type="InterPro" id="IPR037402">
    <property type="entry name" value="YidZ_PBP2"/>
</dbReference>
<keyword evidence="2" id="KW-0805">Transcription regulation</keyword>
<dbReference type="GO" id="GO:0003700">
    <property type="term" value="F:DNA-binding transcription factor activity"/>
    <property type="evidence" value="ECO:0007669"/>
    <property type="project" value="InterPro"/>
</dbReference>
<evidence type="ECO:0000256" key="2">
    <source>
        <dbReference type="ARBA" id="ARBA00023015"/>
    </source>
</evidence>
<sequence>MNLRSLDLNLLVILDALLDEAHVSRAAERLFLSQPATSAALQRCRHLFRDPLLERGRGCMRLTPKAQSLRLPLKSLLSDVRNLVDLPEVPLSDIKQTLRITMADYPALLVIASLQRALLDTAPGIAIVVQPWRGAEAARAALIDGTTDIAVSVFSGPDADIHCEWLLDENYVIALRHDHPAIPGFDLARWLSYPHILVSGIGEANSPLDDELAQLGMSRRIGLVVPSFGMVPELLRGSDMIAMLPSRVLSATGDLSVLPVPIPVNGFRLHLAWNQRREKDKALTHVAGLLIDLLKSIDN</sequence>
<evidence type="ECO:0000256" key="4">
    <source>
        <dbReference type="ARBA" id="ARBA00023163"/>
    </source>
</evidence>
<dbReference type="Proteomes" id="UP000553035">
    <property type="component" value="Unassembled WGS sequence"/>
</dbReference>
<dbReference type="InterPro" id="IPR050389">
    <property type="entry name" value="LysR-type_TF"/>
</dbReference>
<dbReference type="PANTHER" id="PTHR30118">
    <property type="entry name" value="HTH-TYPE TRANSCRIPTIONAL REGULATOR LEUO-RELATED"/>
    <property type="match status" value="1"/>
</dbReference>
<evidence type="ECO:0000259" key="5">
    <source>
        <dbReference type="PROSITE" id="PS50931"/>
    </source>
</evidence>
<dbReference type="CDD" id="cd08417">
    <property type="entry name" value="PBP2_Nitroaromatics_like"/>
    <property type="match status" value="1"/>
</dbReference>
<organism evidence="6 7">
    <name type="scientific">Pseudomonas moraviensis</name>
    <dbReference type="NCBI Taxonomy" id="321662"/>
    <lineage>
        <taxon>Bacteria</taxon>
        <taxon>Pseudomonadati</taxon>
        <taxon>Pseudomonadota</taxon>
        <taxon>Gammaproteobacteria</taxon>
        <taxon>Pseudomonadales</taxon>
        <taxon>Pseudomonadaceae</taxon>
        <taxon>Pseudomonas</taxon>
    </lineage>
</organism>
<dbReference type="InterPro" id="IPR036390">
    <property type="entry name" value="WH_DNA-bd_sf"/>
</dbReference>
<dbReference type="PROSITE" id="PS50931">
    <property type="entry name" value="HTH_LYSR"/>
    <property type="match status" value="1"/>
</dbReference>
<gene>
    <name evidence="6" type="ORF">GGI52_004956</name>
</gene>